<protein>
    <submittedName>
        <fullName evidence="2">Uncharacterized protein</fullName>
    </submittedName>
</protein>
<dbReference type="Proteomes" id="UP000199076">
    <property type="component" value="Unassembled WGS sequence"/>
</dbReference>
<reference evidence="3" key="1">
    <citation type="submission" date="2016-10" db="EMBL/GenBank/DDBJ databases">
        <authorList>
            <person name="Varghese N."/>
            <person name="Submissions S."/>
        </authorList>
    </citation>
    <scope>NUCLEOTIDE SEQUENCE [LARGE SCALE GENOMIC DNA]</scope>
    <source>
        <strain evidence="3">IBRC-M 10760</strain>
    </source>
</reference>
<keyword evidence="1" id="KW-0812">Transmembrane</keyword>
<accession>A0A1G7PAH5</accession>
<dbReference type="STRING" id="660518.SAMN05216218_11020"/>
<keyword evidence="1" id="KW-0472">Membrane</keyword>
<proteinExistence type="predicted"/>
<dbReference type="EMBL" id="FNBK01000010">
    <property type="protein sequence ID" value="SDF82470.1"/>
    <property type="molecule type" value="Genomic_DNA"/>
</dbReference>
<sequence>MHVCRWARLAGRIGACLLVVSAVAALVVSGSAVVQAQETATGTATATNATGNGSQLQTAASDGDDGSDGIVGTVLGLLGSLVGALGGIVWAILGFLDSTIGHALVGIPLGIYLGLKIIALYLEYYE</sequence>
<name>A0A1G7PAH5_9EURY</name>
<keyword evidence="1" id="KW-1133">Transmembrane helix</keyword>
<feature type="transmembrane region" description="Helical" evidence="1">
    <location>
        <begin position="70"/>
        <end position="96"/>
    </location>
</feature>
<dbReference type="RefSeq" id="WP_092693212.1">
    <property type="nucleotide sequence ID" value="NZ_FNBK01000010.1"/>
</dbReference>
<evidence type="ECO:0000313" key="2">
    <source>
        <dbReference type="EMBL" id="SDF82470.1"/>
    </source>
</evidence>
<keyword evidence="3" id="KW-1185">Reference proteome</keyword>
<dbReference type="OrthoDB" id="242820at2157"/>
<dbReference type="AlphaFoldDB" id="A0A1G7PAH5"/>
<feature type="transmembrane region" description="Helical" evidence="1">
    <location>
        <begin position="103"/>
        <end position="122"/>
    </location>
</feature>
<evidence type="ECO:0000313" key="3">
    <source>
        <dbReference type="Proteomes" id="UP000199076"/>
    </source>
</evidence>
<organism evidence="2 3">
    <name type="scientific">Halorientalis regularis</name>
    <dbReference type="NCBI Taxonomy" id="660518"/>
    <lineage>
        <taxon>Archaea</taxon>
        <taxon>Methanobacteriati</taxon>
        <taxon>Methanobacteriota</taxon>
        <taxon>Stenosarchaea group</taxon>
        <taxon>Halobacteria</taxon>
        <taxon>Halobacteriales</taxon>
        <taxon>Haloarculaceae</taxon>
        <taxon>Halorientalis</taxon>
    </lineage>
</organism>
<gene>
    <name evidence="2" type="ORF">SAMN05216218_11020</name>
</gene>
<evidence type="ECO:0000256" key="1">
    <source>
        <dbReference type="SAM" id="Phobius"/>
    </source>
</evidence>